<keyword evidence="2" id="KW-1133">Transmembrane helix</keyword>
<feature type="transmembrane region" description="Helical" evidence="2">
    <location>
        <begin position="105"/>
        <end position="125"/>
    </location>
</feature>
<evidence type="ECO:0000256" key="1">
    <source>
        <dbReference type="ARBA" id="ARBA00023002"/>
    </source>
</evidence>
<keyword evidence="2" id="KW-0472">Membrane</keyword>
<keyword evidence="4" id="KW-1185">Reference proteome</keyword>
<dbReference type="InterPro" id="IPR025337">
    <property type="entry name" value="Questin_oxidase-like"/>
</dbReference>
<keyword evidence="1" id="KW-0560">Oxidoreductase</keyword>
<reference evidence="3 4" key="1">
    <citation type="submission" date="2024-05" db="EMBL/GenBank/DDBJ databases">
        <title>A draft genome resource for the thread blight pathogen Marasmius tenuissimus strain MS-2.</title>
        <authorList>
            <person name="Yulfo-Soto G.E."/>
            <person name="Baruah I.K."/>
            <person name="Amoako-Attah I."/>
            <person name="Bukari Y."/>
            <person name="Meinhardt L.W."/>
            <person name="Bailey B.A."/>
            <person name="Cohen S.P."/>
        </authorList>
    </citation>
    <scope>NUCLEOTIDE SEQUENCE [LARGE SCALE GENOMIC DNA]</scope>
    <source>
        <strain evidence="3 4">MS-2</strain>
    </source>
</reference>
<dbReference type="PANTHER" id="PTHR35870:SF1">
    <property type="entry name" value="PROTEIN, PUTATIVE (AFU_ORTHOLOGUE AFUA_5G03330)-RELATED"/>
    <property type="match status" value="1"/>
</dbReference>
<gene>
    <name evidence="3" type="ORF">AAF712_014769</name>
</gene>
<dbReference type="PANTHER" id="PTHR35870">
    <property type="entry name" value="PROTEIN, PUTATIVE (AFU_ORTHOLOGUE AFUA_5G03330)-RELATED"/>
    <property type="match status" value="1"/>
</dbReference>
<evidence type="ECO:0000313" key="4">
    <source>
        <dbReference type="Proteomes" id="UP001437256"/>
    </source>
</evidence>
<keyword evidence="2" id="KW-0812">Transmembrane</keyword>
<accession>A0ABR2ZCB6</accession>
<evidence type="ECO:0000256" key="2">
    <source>
        <dbReference type="SAM" id="Phobius"/>
    </source>
</evidence>
<dbReference type="Pfam" id="PF14027">
    <property type="entry name" value="Questin_oxidase"/>
    <property type="match status" value="1"/>
</dbReference>
<protein>
    <submittedName>
        <fullName evidence="3">Uncharacterized protein</fullName>
    </submittedName>
</protein>
<evidence type="ECO:0000313" key="3">
    <source>
        <dbReference type="EMBL" id="KAL0058546.1"/>
    </source>
</evidence>
<proteinExistence type="predicted"/>
<sequence>MTGTIHDNAPLPDQTSLHAFSVLARVLKDGIPWAHTGFFKEFPLVMKRQNETILRLTDRWSHFDEANKEAVDQKIEELVWMNILLYAVSGYCTKRKVEGEFNADFFTMHLVTSLIFLPGLVAILSPPSGKLLLRTYFSVSLATWIARGKPLLNNRAFFSDSIPSFDPPLGAPRSPDSTVKESDQWSSLIEYSISHPDDHFVKIIRTLSYCASKYGSRKTFDATELEGAEMVDGTLFLRAALFTAKRVVELGRLGKEECWDRPGYYE</sequence>
<comment type="caution">
    <text evidence="3">The sequence shown here is derived from an EMBL/GenBank/DDBJ whole genome shotgun (WGS) entry which is preliminary data.</text>
</comment>
<dbReference type="EMBL" id="JBBXMP010000301">
    <property type="protein sequence ID" value="KAL0058546.1"/>
    <property type="molecule type" value="Genomic_DNA"/>
</dbReference>
<dbReference type="Proteomes" id="UP001437256">
    <property type="component" value="Unassembled WGS sequence"/>
</dbReference>
<organism evidence="3 4">
    <name type="scientific">Marasmius tenuissimus</name>
    <dbReference type="NCBI Taxonomy" id="585030"/>
    <lineage>
        <taxon>Eukaryota</taxon>
        <taxon>Fungi</taxon>
        <taxon>Dikarya</taxon>
        <taxon>Basidiomycota</taxon>
        <taxon>Agaricomycotina</taxon>
        <taxon>Agaricomycetes</taxon>
        <taxon>Agaricomycetidae</taxon>
        <taxon>Agaricales</taxon>
        <taxon>Marasmiineae</taxon>
        <taxon>Marasmiaceae</taxon>
        <taxon>Marasmius</taxon>
    </lineage>
</organism>
<name>A0ABR2ZCB6_9AGAR</name>